<sequence>MTYENASVHPLRVISIPAPSSVLVMAMVRAVAAVATWDQRRTTRKHLRDLPDHLYRDIGLTRDSADLEASKFFWRS</sequence>
<protein>
    <submittedName>
        <fullName evidence="3">DUF1127 domain-containing protein</fullName>
    </submittedName>
</protein>
<feature type="domain" description="YjiS-like" evidence="2">
    <location>
        <begin position="31"/>
        <end position="63"/>
    </location>
</feature>
<evidence type="ECO:0000313" key="4">
    <source>
        <dbReference type="Proteomes" id="UP000709466"/>
    </source>
</evidence>
<evidence type="ECO:0000313" key="3">
    <source>
        <dbReference type="EMBL" id="NIY72904.1"/>
    </source>
</evidence>
<keyword evidence="1" id="KW-1133">Transmembrane helix</keyword>
<reference evidence="3 4" key="1">
    <citation type="submission" date="2020-03" db="EMBL/GenBank/DDBJ databases">
        <title>Bacterial isolates of synthetic phycosphere.</title>
        <authorList>
            <person name="Fu H."/>
            <person name="Moran M.A."/>
        </authorList>
    </citation>
    <scope>NUCLEOTIDE SEQUENCE [LARGE SCALE GENOMIC DNA]</scope>
    <source>
        <strain evidence="3 4">HF1</strain>
    </source>
</reference>
<gene>
    <name evidence="3" type="ORF">HCZ30_10735</name>
</gene>
<dbReference type="RefSeq" id="WP_167638287.1">
    <property type="nucleotide sequence ID" value="NZ_JAATOP010000006.1"/>
</dbReference>
<comment type="caution">
    <text evidence="3">The sequence shown here is derived from an EMBL/GenBank/DDBJ whole genome shotgun (WGS) entry which is preliminary data.</text>
</comment>
<feature type="transmembrane region" description="Helical" evidence="1">
    <location>
        <begin position="20"/>
        <end position="38"/>
    </location>
</feature>
<dbReference type="Pfam" id="PF06568">
    <property type="entry name" value="YjiS-like"/>
    <property type="match status" value="1"/>
</dbReference>
<organism evidence="3 4">
    <name type="scientific">Marivivens donghaensis</name>
    <dbReference type="NCBI Taxonomy" id="1699413"/>
    <lineage>
        <taxon>Bacteria</taxon>
        <taxon>Pseudomonadati</taxon>
        <taxon>Pseudomonadota</taxon>
        <taxon>Alphaproteobacteria</taxon>
        <taxon>Rhodobacterales</taxon>
        <taxon>Paracoccaceae</taxon>
        <taxon>Marivivens group</taxon>
        <taxon>Marivivens</taxon>
    </lineage>
</organism>
<evidence type="ECO:0000256" key="1">
    <source>
        <dbReference type="SAM" id="Phobius"/>
    </source>
</evidence>
<evidence type="ECO:0000259" key="2">
    <source>
        <dbReference type="Pfam" id="PF06568"/>
    </source>
</evidence>
<dbReference type="Proteomes" id="UP000709466">
    <property type="component" value="Unassembled WGS sequence"/>
</dbReference>
<accession>A0ABX0VYK7</accession>
<dbReference type="InterPro" id="IPR009506">
    <property type="entry name" value="YjiS-like"/>
</dbReference>
<keyword evidence="1" id="KW-0812">Transmembrane</keyword>
<keyword evidence="1" id="KW-0472">Membrane</keyword>
<proteinExistence type="predicted"/>
<name>A0ABX0VYK7_9RHOB</name>
<keyword evidence="4" id="KW-1185">Reference proteome</keyword>
<dbReference type="EMBL" id="JAATOP010000006">
    <property type="protein sequence ID" value="NIY72904.1"/>
    <property type="molecule type" value="Genomic_DNA"/>
</dbReference>